<dbReference type="Pfam" id="PF04969">
    <property type="entry name" value="CS"/>
    <property type="match status" value="1"/>
</dbReference>
<dbReference type="AlphaFoldDB" id="A0AAD5Q5T3"/>
<gene>
    <name evidence="3" type="ORF">P43SY_002962</name>
</gene>
<proteinExistence type="predicted"/>
<feature type="compositionally biased region" description="Acidic residues" evidence="1">
    <location>
        <begin position="395"/>
        <end position="406"/>
    </location>
</feature>
<dbReference type="GO" id="GO:0050660">
    <property type="term" value="F:flavin adenine dinucleotide binding"/>
    <property type="evidence" value="ECO:0007669"/>
    <property type="project" value="InterPro"/>
</dbReference>
<protein>
    <recommendedName>
        <fullName evidence="2">CS domain-containing protein</fullName>
    </recommendedName>
</protein>
<dbReference type="Gene3D" id="2.60.40.790">
    <property type="match status" value="1"/>
</dbReference>
<feature type="region of interest" description="Disordered" evidence="1">
    <location>
        <begin position="389"/>
        <end position="414"/>
    </location>
</feature>
<organism evidence="3 4">
    <name type="scientific">Pythium insidiosum</name>
    <name type="common">Pythiosis disease agent</name>
    <dbReference type="NCBI Taxonomy" id="114742"/>
    <lineage>
        <taxon>Eukaryota</taxon>
        <taxon>Sar</taxon>
        <taxon>Stramenopiles</taxon>
        <taxon>Oomycota</taxon>
        <taxon>Peronosporomycetes</taxon>
        <taxon>Pythiales</taxon>
        <taxon>Pythiaceae</taxon>
        <taxon>Pythium</taxon>
    </lineage>
</organism>
<dbReference type="PANTHER" id="PTHR47190:SF2">
    <property type="entry name" value="CELLOBIOSE DEHYDROGENASE (AFU_ORTHOLOGUE AFUA_2G17620)"/>
    <property type="match status" value="1"/>
</dbReference>
<dbReference type="FunFam" id="2.60.40.790:FF:000039">
    <property type="entry name" value="CS domain containing protein"/>
    <property type="match status" value="1"/>
</dbReference>
<dbReference type="Gene3D" id="3.50.50.60">
    <property type="entry name" value="FAD/NAD(P)-binding domain"/>
    <property type="match status" value="1"/>
</dbReference>
<dbReference type="PANTHER" id="PTHR47190">
    <property type="entry name" value="DEHYDROGENASE, PUTATIVE-RELATED"/>
    <property type="match status" value="1"/>
</dbReference>
<feature type="region of interest" description="Disordered" evidence="1">
    <location>
        <begin position="1"/>
        <end position="20"/>
    </location>
</feature>
<dbReference type="PROSITE" id="PS51203">
    <property type="entry name" value="CS"/>
    <property type="match status" value="1"/>
</dbReference>
<dbReference type="InterPro" id="IPR008978">
    <property type="entry name" value="HSP20-like_chaperone"/>
</dbReference>
<name>A0AAD5Q5T3_PYTIN</name>
<keyword evidence="4" id="KW-1185">Reference proteome</keyword>
<dbReference type="GO" id="GO:0016614">
    <property type="term" value="F:oxidoreductase activity, acting on CH-OH group of donors"/>
    <property type="evidence" value="ECO:0007669"/>
    <property type="project" value="InterPro"/>
</dbReference>
<evidence type="ECO:0000313" key="4">
    <source>
        <dbReference type="Proteomes" id="UP001209570"/>
    </source>
</evidence>
<dbReference type="CDD" id="cd06465">
    <property type="entry name" value="p23_hB-ind1_like"/>
    <property type="match status" value="1"/>
</dbReference>
<dbReference type="SUPFAM" id="SSF49764">
    <property type="entry name" value="HSP20-like chaperones"/>
    <property type="match status" value="1"/>
</dbReference>
<evidence type="ECO:0000313" key="3">
    <source>
        <dbReference type="EMBL" id="KAJ0395386.1"/>
    </source>
</evidence>
<evidence type="ECO:0000256" key="1">
    <source>
        <dbReference type="SAM" id="MobiDB-lite"/>
    </source>
</evidence>
<dbReference type="InterPro" id="IPR000172">
    <property type="entry name" value="GMC_OxRdtase_N"/>
</dbReference>
<feature type="domain" description="CS" evidence="2">
    <location>
        <begin position="249"/>
        <end position="339"/>
    </location>
</feature>
<dbReference type="Pfam" id="PF00732">
    <property type="entry name" value="GMC_oxred_N"/>
    <property type="match status" value="1"/>
</dbReference>
<sequence length="414" mass="45934">MLEAGLPSLEASGGTDSPPYATGKGFTKFDIPGEFNNVIYNPENEKYRVDWIDKPSMWLGKLVGGCSSINAALYFRTADDYVDKATWPFPADQVSSGFDAVETFTKVTETPSTDGEAYIQEGYVVVKEALEAIGYSAKKSLNDARNARNHSFGHPPYAIRNGLRDSPAKTCLTPLLQRSNFKLMTGAKVLYIEHRKGAATGVTFEASDKQVQSAALSPRGVVMLAAGALISHQVELTREKANMTSDAKTLWAPVKWAQRKDSIYVTVDLPDVKDEQVKLTNKSLSFRGTSNNQKYEVELVFFKEVDVEDKQSIWAKADRNLHFHIVKKDKEDEFWPRLLADKLLEKTNVHVDWSKYVDEDEEEDKGGFDLSALNGAGGFDINEMMAAQNANMMDEGSDSDDEDLPDLDPNTGNN</sequence>
<dbReference type="InterPro" id="IPR007052">
    <property type="entry name" value="CS_dom"/>
</dbReference>
<dbReference type="InterPro" id="IPR053208">
    <property type="entry name" value="GMC_Oxidoreductase_CD"/>
</dbReference>
<dbReference type="SUPFAM" id="SSF51905">
    <property type="entry name" value="FAD/NAD(P)-binding domain"/>
    <property type="match status" value="1"/>
</dbReference>
<dbReference type="InterPro" id="IPR036188">
    <property type="entry name" value="FAD/NAD-bd_sf"/>
</dbReference>
<dbReference type="EMBL" id="JAKCXM010000348">
    <property type="protein sequence ID" value="KAJ0395386.1"/>
    <property type="molecule type" value="Genomic_DNA"/>
</dbReference>
<accession>A0AAD5Q5T3</accession>
<comment type="caution">
    <text evidence="3">The sequence shown here is derived from an EMBL/GenBank/DDBJ whole genome shotgun (WGS) entry which is preliminary data.</text>
</comment>
<dbReference type="Proteomes" id="UP001209570">
    <property type="component" value="Unassembled WGS sequence"/>
</dbReference>
<reference evidence="3" key="1">
    <citation type="submission" date="2021-12" db="EMBL/GenBank/DDBJ databases">
        <title>Prjna785345.</title>
        <authorList>
            <person name="Rujirawat T."/>
            <person name="Krajaejun T."/>
        </authorList>
    </citation>
    <scope>NUCLEOTIDE SEQUENCE</scope>
    <source>
        <strain evidence="3">Pi057C3</strain>
    </source>
</reference>
<evidence type="ECO:0000259" key="2">
    <source>
        <dbReference type="PROSITE" id="PS51203"/>
    </source>
</evidence>